<dbReference type="GO" id="GO:0031956">
    <property type="term" value="F:medium-chain fatty acid-CoA ligase activity"/>
    <property type="evidence" value="ECO:0007669"/>
    <property type="project" value="TreeGrafter"/>
</dbReference>
<dbReference type="Pfam" id="PF00501">
    <property type="entry name" value="AMP-binding"/>
    <property type="match status" value="1"/>
</dbReference>
<dbReference type="InterPro" id="IPR042099">
    <property type="entry name" value="ANL_N_sf"/>
</dbReference>
<dbReference type="InterPro" id="IPR025110">
    <property type="entry name" value="AMP-bd_C"/>
</dbReference>
<dbReference type="SUPFAM" id="SSF56801">
    <property type="entry name" value="Acetyl-CoA synthetase-like"/>
    <property type="match status" value="1"/>
</dbReference>
<dbReference type="PROSITE" id="PS00455">
    <property type="entry name" value="AMP_BINDING"/>
    <property type="match status" value="1"/>
</dbReference>
<evidence type="ECO:0000256" key="1">
    <source>
        <dbReference type="ARBA" id="ARBA00006432"/>
    </source>
</evidence>
<dbReference type="EC" id="6.2.1.3" evidence="5"/>
<comment type="similarity">
    <text evidence="1">Belongs to the ATP-dependent AMP-binding enzyme family.</text>
</comment>
<dbReference type="GO" id="GO:0004467">
    <property type="term" value="F:long-chain fatty acid-CoA ligase activity"/>
    <property type="evidence" value="ECO:0007669"/>
    <property type="project" value="UniProtKB-EC"/>
</dbReference>
<comment type="caution">
    <text evidence="5">The sequence shown here is derived from an EMBL/GenBank/DDBJ whole genome shotgun (WGS) entry which is preliminary data.</text>
</comment>
<proteinExistence type="inferred from homology"/>
<reference evidence="5 6" key="1">
    <citation type="journal article" date="2018" name="Sci. Rep.">
        <title>A novel species of the marine cyanobacterium Acaryochloris with a unique pigment content and lifestyle.</title>
        <authorList>
            <person name="Partensky F."/>
            <person name="Six C."/>
            <person name="Ratin M."/>
            <person name="Garczarek L."/>
            <person name="Vaulot D."/>
            <person name="Probert I."/>
            <person name="Calteau A."/>
            <person name="Gourvil P."/>
            <person name="Marie D."/>
            <person name="Grebert T."/>
            <person name="Bouchier C."/>
            <person name="Le Panse S."/>
            <person name="Gachenot M."/>
            <person name="Rodriguez F."/>
            <person name="Garrido J.L."/>
        </authorList>
    </citation>
    <scope>NUCLEOTIDE SEQUENCE [LARGE SCALE GENOMIC DNA]</scope>
    <source>
        <strain evidence="5 6">RCC1774</strain>
    </source>
</reference>
<dbReference type="Gene3D" id="3.30.300.30">
    <property type="match status" value="1"/>
</dbReference>
<dbReference type="PANTHER" id="PTHR43201">
    <property type="entry name" value="ACYL-COA SYNTHETASE"/>
    <property type="match status" value="1"/>
</dbReference>
<evidence type="ECO:0000313" key="6">
    <source>
        <dbReference type="Proteomes" id="UP000248857"/>
    </source>
</evidence>
<sequence length="507" mass="55639">MLNQMLDKTASSYPDNDAVVCGESRLTYQALREIVLRLANGLGSLGISESDCIALVLPNCPEFLISFFAVSRLHAIALLLNPSFKESELNHYIEDSQTKLIITDAARAETCQALIDKSDRQIKLVVVGNNPPCGVAFEDVVRGASTEDPSTDSYEGAVLYQYTSGSTGKPKRVSRTQVNVFSQARSCVETLGVTMEDSIFCSVPMYHAYGFGECLLAATCSGAKLVILEPYSKDGVVSEIPFVFRRPRVLELIKTEKISILPSVPYVYSILASTPPDPTIDLSTLRLCISAGNFLAKDIFDKFLLRFGLPIRQLYGCTEAGSVAINMEASPEHRYDSVGQPMQDVEIKVMGDDGNEAQPGVTGELAIKSNTLTQGYHDAPEVNKEVFREGHYFTSDLGTKDKDGYIFITGRKKIFIDTGGHKVDPFEIENLLATHPNVKEVVVVGTKRPYAGEVIKAVVVAEGECEESSIISYCQDKLADFKTPRIVEFRDEIPKSALGKILRKDLI</sequence>
<dbReference type="Gene3D" id="3.40.50.12780">
    <property type="entry name" value="N-terminal domain of ligase-like"/>
    <property type="match status" value="1"/>
</dbReference>
<dbReference type="PANTHER" id="PTHR43201:SF5">
    <property type="entry name" value="MEDIUM-CHAIN ACYL-COA LIGASE ACSF2, MITOCHONDRIAL"/>
    <property type="match status" value="1"/>
</dbReference>
<keyword evidence="2 5" id="KW-0436">Ligase</keyword>
<evidence type="ECO:0000259" key="3">
    <source>
        <dbReference type="Pfam" id="PF00501"/>
    </source>
</evidence>
<dbReference type="AlphaFoldDB" id="A0A2W1JTJ5"/>
<feature type="domain" description="AMP-dependent synthetase/ligase" evidence="3">
    <location>
        <begin position="7"/>
        <end position="377"/>
    </location>
</feature>
<feature type="domain" description="AMP-binding enzyme C-terminal" evidence="4">
    <location>
        <begin position="427"/>
        <end position="500"/>
    </location>
</feature>
<dbReference type="InterPro" id="IPR000873">
    <property type="entry name" value="AMP-dep_synth/lig_dom"/>
</dbReference>
<protein>
    <submittedName>
        <fullName evidence="5">Long-chain-fatty-acid--CoA ligase</fullName>
        <ecNumber evidence="5">6.2.1.3</ecNumber>
    </submittedName>
</protein>
<dbReference type="Proteomes" id="UP000248857">
    <property type="component" value="Unassembled WGS sequence"/>
</dbReference>
<evidence type="ECO:0000256" key="2">
    <source>
        <dbReference type="ARBA" id="ARBA00022598"/>
    </source>
</evidence>
<gene>
    <name evidence="5" type="primary">lcfB_1</name>
    <name evidence="5" type="ORF">C1752_02330</name>
</gene>
<organism evidence="5 6">
    <name type="scientific">Acaryochloris thomasi RCC1774</name>
    <dbReference type="NCBI Taxonomy" id="1764569"/>
    <lineage>
        <taxon>Bacteria</taxon>
        <taxon>Bacillati</taxon>
        <taxon>Cyanobacteriota</taxon>
        <taxon>Cyanophyceae</taxon>
        <taxon>Acaryochloridales</taxon>
        <taxon>Acaryochloridaceae</taxon>
        <taxon>Acaryochloris</taxon>
        <taxon>Acaryochloris thomasi</taxon>
    </lineage>
</organism>
<accession>A0A2W1JTJ5</accession>
<dbReference type="Pfam" id="PF13193">
    <property type="entry name" value="AMP-binding_C"/>
    <property type="match status" value="1"/>
</dbReference>
<dbReference type="EMBL" id="PQWO01000006">
    <property type="protein sequence ID" value="PZD73174.1"/>
    <property type="molecule type" value="Genomic_DNA"/>
</dbReference>
<dbReference type="InterPro" id="IPR020845">
    <property type="entry name" value="AMP-binding_CS"/>
</dbReference>
<evidence type="ECO:0000313" key="5">
    <source>
        <dbReference type="EMBL" id="PZD73174.1"/>
    </source>
</evidence>
<name>A0A2W1JTJ5_9CYAN</name>
<dbReference type="InterPro" id="IPR045851">
    <property type="entry name" value="AMP-bd_C_sf"/>
</dbReference>
<keyword evidence="6" id="KW-1185">Reference proteome</keyword>
<evidence type="ECO:0000259" key="4">
    <source>
        <dbReference type="Pfam" id="PF13193"/>
    </source>
</evidence>
<dbReference type="RefSeq" id="WP_199464363.1">
    <property type="nucleotide sequence ID" value="NZ_CAWNWM010000006.1"/>
</dbReference>